<protein>
    <submittedName>
        <fullName evidence="1">Maltase-glucoamylase, intestinal</fullName>
    </submittedName>
</protein>
<comment type="caution">
    <text evidence="1">The sequence shown here is derived from an EMBL/GenBank/DDBJ whole genome shotgun (WGS) entry which is preliminary data.</text>
</comment>
<keyword evidence="2" id="KW-1185">Reference proteome</keyword>
<dbReference type="AlphaFoldDB" id="A0A1R3IW61"/>
<accession>A0A1R3IW61</accession>
<name>A0A1R3IW61_9ROSI</name>
<organism evidence="1 2">
    <name type="scientific">Corchorus olitorius</name>
    <dbReference type="NCBI Taxonomy" id="93759"/>
    <lineage>
        <taxon>Eukaryota</taxon>
        <taxon>Viridiplantae</taxon>
        <taxon>Streptophyta</taxon>
        <taxon>Embryophyta</taxon>
        <taxon>Tracheophyta</taxon>
        <taxon>Spermatophyta</taxon>
        <taxon>Magnoliopsida</taxon>
        <taxon>eudicotyledons</taxon>
        <taxon>Gunneridae</taxon>
        <taxon>Pentapetalae</taxon>
        <taxon>rosids</taxon>
        <taxon>malvids</taxon>
        <taxon>Malvales</taxon>
        <taxon>Malvaceae</taxon>
        <taxon>Grewioideae</taxon>
        <taxon>Apeibeae</taxon>
        <taxon>Corchorus</taxon>
    </lineage>
</organism>
<evidence type="ECO:0000313" key="1">
    <source>
        <dbReference type="EMBL" id="OMO86839.1"/>
    </source>
</evidence>
<gene>
    <name evidence="1" type="ORF">COLO4_20900</name>
</gene>
<proteinExistence type="predicted"/>
<evidence type="ECO:0000313" key="2">
    <source>
        <dbReference type="Proteomes" id="UP000187203"/>
    </source>
</evidence>
<dbReference type="Proteomes" id="UP000187203">
    <property type="component" value="Unassembled WGS sequence"/>
</dbReference>
<sequence>MSFSLTATSVSTARMSFSIATTSFSIAEEASKLLDVAERGSSIRYSTTAEHDGGEEAQCHVLYAAANEIKSSHMKHL</sequence>
<reference evidence="2" key="1">
    <citation type="submission" date="2013-09" db="EMBL/GenBank/DDBJ databases">
        <title>Corchorus olitorius genome sequencing.</title>
        <authorList>
            <person name="Alam M."/>
            <person name="Haque M.S."/>
            <person name="Islam M.S."/>
            <person name="Emdad E.M."/>
            <person name="Islam M.M."/>
            <person name="Ahmed B."/>
            <person name="Halim A."/>
            <person name="Hossen Q.M.M."/>
            <person name="Hossain M.Z."/>
            <person name="Ahmed R."/>
            <person name="Khan M.M."/>
            <person name="Islam R."/>
            <person name="Rashid M.M."/>
            <person name="Khan S.A."/>
            <person name="Rahman M.S."/>
            <person name="Alam M."/>
            <person name="Yahiya A.S."/>
            <person name="Khan M.S."/>
            <person name="Azam M.S."/>
            <person name="Haque T."/>
            <person name="Lashkar M.Z.H."/>
            <person name="Akhand A.I."/>
            <person name="Morshed G."/>
            <person name="Roy S."/>
            <person name="Uddin K.S."/>
            <person name="Rabeya T."/>
            <person name="Hossain A.S."/>
            <person name="Chowdhury A."/>
            <person name="Snigdha A.R."/>
            <person name="Mortoza M.S."/>
            <person name="Matin S.A."/>
            <person name="Hoque S.M.E."/>
            <person name="Islam M.K."/>
            <person name="Roy D.K."/>
            <person name="Haider R."/>
            <person name="Moosa M.M."/>
            <person name="Elias S.M."/>
            <person name="Hasan A.M."/>
            <person name="Jahan S."/>
            <person name="Shafiuddin M."/>
            <person name="Mahmood N."/>
            <person name="Shommy N.S."/>
        </authorList>
    </citation>
    <scope>NUCLEOTIDE SEQUENCE [LARGE SCALE GENOMIC DNA]</scope>
    <source>
        <strain evidence="2">cv. O-4</strain>
    </source>
</reference>
<dbReference type="EMBL" id="AWUE01017503">
    <property type="protein sequence ID" value="OMO86839.1"/>
    <property type="molecule type" value="Genomic_DNA"/>
</dbReference>